<dbReference type="InterPro" id="IPR050300">
    <property type="entry name" value="GDXG_lipolytic_enzyme"/>
</dbReference>
<dbReference type="AlphaFoldDB" id="A0A328U8J2"/>
<evidence type="ECO:0000313" key="3">
    <source>
        <dbReference type="EMBL" id="RAQ22586.1"/>
    </source>
</evidence>
<proteinExistence type="predicted"/>
<dbReference type="InterPro" id="IPR029058">
    <property type="entry name" value="AB_hydrolase_fold"/>
</dbReference>
<feature type="domain" description="BD-FAE-like" evidence="2">
    <location>
        <begin position="29"/>
        <end position="216"/>
    </location>
</feature>
<dbReference type="RefSeq" id="WP_112333497.1">
    <property type="nucleotide sequence ID" value="NZ_QLYR01000011.1"/>
</dbReference>
<dbReference type="EMBL" id="QLYR01000011">
    <property type="protein sequence ID" value="RAQ22586.1"/>
    <property type="molecule type" value="Genomic_DNA"/>
</dbReference>
<evidence type="ECO:0000256" key="1">
    <source>
        <dbReference type="ARBA" id="ARBA00022801"/>
    </source>
</evidence>
<organism evidence="3 4">
    <name type="scientific">Hydrogeniiclostridium mannosilyticum</name>
    <dbReference type="NCBI Taxonomy" id="2764322"/>
    <lineage>
        <taxon>Bacteria</taxon>
        <taxon>Bacillati</taxon>
        <taxon>Bacillota</taxon>
        <taxon>Clostridia</taxon>
        <taxon>Eubacteriales</taxon>
        <taxon>Acutalibacteraceae</taxon>
        <taxon>Hydrogeniiclostridium</taxon>
    </lineage>
</organism>
<protein>
    <submittedName>
        <fullName evidence="3">Alpha/beta hydrolase</fullName>
    </submittedName>
</protein>
<dbReference type="Proteomes" id="UP000249377">
    <property type="component" value="Unassembled WGS sequence"/>
</dbReference>
<name>A0A328U8J2_9FIRM</name>
<dbReference type="GO" id="GO:0016787">
    <property type="term" value="F:hydrolase activity"/>
    <property type="evidence" value="ECO:0007669"/>
    <property type="project" value="UniProtKB-KW"/>
</dbReference>
<keyword evidence="1 3" id="KW-0378">Hydrolase</keyword>
<accession>A0A328U8J2</accession>
<keyword evidence="4" id="KW-1185">Reference proteome</keyword>
<dbReference type="InterPro" id="IPR049492">
    <property type="entry name" value="BD-FAE-like_dom"/>
</dbReference>
<evidence type="ECO:0000259" key="2">
    <source>
        <dbReference type="Pfam" id="PF20434"/>
    </source>
</evidence>
<dbReference type="PANTHER" id="PTHR48081">
    <property type="entry name" value="AB HYDROLASE SUPERFAMILY PROTEIN C4A8.06C"/>
    <property type="match status" value="1"/>
</dbReference>
<dbReference type="Pfam" id="PF20434">
    <property type="entry name" value="BD-FAE"/>
    <property type="match status" value="1"/>
</dbReference>
<dbReference type="PANTHER" id="PTHR48081:SF6">
    <property type="entry name" value="PEPTIDASE S9 PROLYL OLIGOPEPTIDASE CATALYTIC DOMAIN-CONTAINING PROTEIN"/>
    <property type="match status" value="1"/>
</dbReference>
<sequence length="268" mass="29496">MVKTLDKLTEYGVELTGYLHDASPEMPHRASRPAVIFCPGGGYEILSDREKDPPALEFFSRGYNVFILMYSLKERACGLHPLKELSAAVMTVREKAAVYHIDPKCVAVAGFSAGGHLAASLGVRWNSPELRAEMDTKNGLNRPDAMILCYPVITAGPWAHRPSIEWVSGSKTPCPLWDYFSLEKNVPADAAPAFIWHTVTDDGVPVENALLFASALRQAKVPFELHLFAGGPHGLSTCNEEVGSPNPESRKWVDLSLAWLNKQFGFKD</sequence>
<dbReference type="Gene3D" id="3.40.50.1820">
    <property type="entry name" value="alpha/beta hydrolase"/>
    <property type="match status" value="1"/>
</dbReference>
<reference evidence="3 4" key="1">
    <citation type="submission" date="2018-06" db="EMBL/GenBank/DDBJ databases">
        <title>Noncontiguous genome sequence of Ruminococcaceae bacterium ASD2818.</title>
        <authorList>
            <person name="Chaplin A.V."/>
            <person name="Sokolova S.R."/>
            <person name="Kochetkova T.O."/>
            <person name="Goltsov A.Y."/>
            <person name="Trofimov D.Y."/>
            <person name="Efimov B.A."/>
        </authorList>
    </citation>
    <scope>NUCLEOTIDE SEQUENCE [LARGE SCALE GENOMIC DNA]</scope>
    <source>
        <strain evidence="3 4">ASD2818</strain>
    </source>
</reference>
<evidence type="ECO:0000313" key="4">
    <source>
        <dbReference type="Proteomes" id="UP000249377"/>
    </source>
</evidence>
<gene>
    <name evidence="3" type="ORF">DPQ25_12420</name>
</gene>
<dbReference type="SUPFAM" id="SSF53474">
    <property type="entry name" value="alpha/beta-Hydrolases"/>
    <property type="match status" value="1"/>
</dbReference>
<comment type="caution">
    <text evidence="3">The sequence shown here is derived from an EMBL/GenBank/DDBJ whole genome shotgun (WGS) entry which is preliminary data.</text>
</comment>